<proteinExistence type="predicted"/>
<name>A0ABV9F1C3_9SPHN</name>
<keyword evidence="2" id="KW-1185">Reference proteome</keyword>
<dbReference type="RefSeq" id="WP_380805945.1">
    <property type="nucleotide sequence ID" value="NZ_JBHSFZ010000048.1"/>
</dbReference>
<dbReference type="Proteomes" id="UP001595957">
    <property type="component" value="Unassembled WGS sequence"/>
</dbReference>
<comment type="caution">
    <text evidence="1">The sequence shown here is derived from an EMBL/GenBank/DDBJ whole genome shotgun (WGS) entry which is preliminary data.</text>
</comment>
<evidence type="ECO:0000313" key="1">
    <source>
        <dbReference type="EMBL" id="MFC4595593.1"/>
    </source>
</evidence>
<protein>
    <submittedName>
        <fullName evidence="1">Uncharacterized protein</fullName>
    </submittedName>
</protein>
<evidence type="ECO:0000313" key="2">
    <source>
        <dbReference type="Proteomes" id="UP001595957"/>
    </source>
</evidence>
<dbReference type="EMBL" id="JBHSFZ010000048">
    <property type="protein sequence ID" value="MFC4595593.1"/>
    <property type="molecule type" value="Genomic_DNA"/>
</dbReference>
<sequence length="52" mass="5763">MKTIAVNIGRAGHFAALMVCDHLIVPVELGPFGPDSTKQLFNSIQIVNQKWR</sequence>
<organism evidence="1 2">
    <name type="scientific">Sphingobium tyrosinilyticum</name>
    <dbReference type="NCBI Taxonomy" id="2715436"/>
    <lineage>
        <taxon>Bacteria</taxon>
        <taxon>Pseudomonadati</taxon>
        <taxon>Pseudomonadota</taxon>
        <taxon>Alphaproteobacteria</taxon>
        <taxon>Sphingomonadales</taxon>
        <taxon>Sphingomonadaceae</taxon>
        <taxon>Sphingobium</taxon>
    </lineage>
</organism>
<accession>A0ABV9F1C3</accession>
<gene>
    <name evidence="1" type="ORF">ACFO3E_15555</name>
</gene>
<reference evidence="2" key="1">
    <citation type="journal article" date="2019" name="Int. J. Syst. Evol. Microbiol.">
        <title>The Global Catalogue of Microorganisms (GCM) 10K type strain sequencing project: providing services to taxonomists for standard genome sequencing and annotation.</title>
        <authorList>
            <consortium name="The Broad Institute Genomics Platform"/>
            <consortium name="The Broad Institute Genome Sequencing Center for Infectious Disease"/>
            <person name="Wu L."/>
            <person name="Ma J."/>
        </authorList>
    </citation>
    <scope>NUCLEOTIDE SEQUENCE [LARGE SCALE GENOMIC DNA]</scope>
    <source>
        <strain evidence="2">NBRC 103632</strain>
    </source>
</reference>